<evidence type="ECO:0000256" key="4">
    <source>
        <dbReference type="ARBA" id="ARBA00049194"/>
    </source>
</evidence>
<dbReference type="CDD" id="cd07078">
    <property type="entry name" value="ALDH"/>
    <property type="match status" value="1"/>
</dbReference>
<evidence type="ECO:0000313" key="9">
    <source>
        <dbReference type="Proteomes" id="UP001310594"/>
    </source>
</evidence>
<dbReference type="Pfam" id="PF00171">
    <property type="entry name" value="Aldedh"/>
    <property type="match status" value="1"/>
</dbReference>
<dbReference type="InterPro" id="IPR016163">
    <property type="entry name" value="Ald_DH_C"/>
</dbReference>
<dbReference type="PROSITE" id="PS00687">
    <property type="entry name" value="ALDEHYDE_DEHYDR_GLU"/>
    <property type="match status" value="1"/>
</dbReference>
<evidence type="ECO:0000256" key="6">
    <source>
        <dbReference type="RuleBase" id="RU003345"/>
    </source>
</evidence>
<evidence type="ECO:0000256" key="5">
    <source>
        <dbReference type="PROSITE-ProRule" id="PRU10007"/>
    </source>
</evidence>
<dbReference type="SUPFAM" id="SSF53720">
    <property type="entry name" value="ALDH-like"/>
    <property type="match status" value="1"/>
</dbReference>
<dbReference type="Proteomes" id="UP001310594">
    <property type="component" value="Unassembled WGS sequence"/>
</dbReference>
<dbReference type="InterPro" id="IPR016161">
    <property type="entry name" value="Ald_DH/histidinol_DH"/>
</dbReference>
<accession>A0AAN7ZS47</accession>
<dbReference type="InterPro" id="IPR016162">
    <property type="entry name" value="Ald_DH_N"/>
</dbReference>
<comment type="catalytic activity">
    <reaction evidence="4">
        <text>an aldehyde + NAD(+) + H2O = a carboxylate + NADH + 2 H(+)</text>
        <dbReference type="Rhea" id="RHEA:16185"/>
        <dbReference type="ChEBI" id="CHEBI:15377"/>
        <dbReference type="ChEBI" id="CHEBI:15378"/>
        <dbReference type="ChEBI" id="CHEBI:17478"/>
        <dbReference type="ChEBI" id="CHEBI:29067"/>
        <dbReference type="ChEBI" id="CHEBI:57540"/>
        <dbReference type="ChEBI" id="CHEBI:57945"/>
        <dbReference type="EC" id="1.2.1.3"/>
    </reaction>
</comment>
<dbReference type="Gene3D" id="3.40.605.10">
    <property type="entry name" value="Aldehyde Dehydrogenase, Chain A, domain 1"/>
    <property type="match status" value="1"/>
</dbReference>
<proteinExistence type="inferred from homology"/>
<evidence type="ECO:0000259" key="7">
    <source>
        <dbReference type="Pfam" id="PF00171"/>
    </source>
</evidence>
<dbReference type="EMBL" id="JAVRQU010000015">
    <property type="protein sequence ID" value="KAK5694895.1"/>
    <property type="molecule type" value="Genomic_DNA"/>
</dbReference>
<evidence type="ECO:0000256" key="2">
    <source>
        <dbReference type="ARBA" id="ARBA00023002"/>
    </source>
</evidence>
<gene>
    <name evidence="8" type="ORF">LTR97_009486</name>
</gene>
<feature type="domain" description="Aldehyde dehydrogenase" evidence="7">
    <location>
        <begin position="24"/>
        <end position="483"/>
    </location>
</feature>
<name>A0AAN7ZS47_9PEZI</name>
<dbReference type="Gene3D" id="3.40.309.10">
    <property type="entry name" value="Aldehyde Dehydrogenase, Chain A, domain 2"/>
    <property type="match status" value="1"/>
</dbReference>
<dbReference type="InterPro" id="IPR029510">
    <property type="entry name" value="Ald_DH_CS_GLU"/>
</dbReference>
<comment type="similarity">
    <text evidence="1 6">Belongs to the aldehyde dehydrogenase family.</text>
</comment>
<keyword evidence="2 6" id="KW-0560">Oxidoreductase</keyword>
<protein>
    <recommendedName>
        <fullName evidence="3">aldehyde dehydrogenase (NAD(+))</fullName>
        <ecNumber evidence="3">1.2.1.3</ecNumber>
    </recommendedName>
</protein>
<dbReference type="AlphaFoldDB" id="A0AAN7ZS47"/>
<evidence type="ECO:0000256" key="1">
    <source>
        <dbReference type="ARBA" id="ARBA00009986"/>
    </source>
</evidence>
<evidence type="ECO:0000256" key="3">
    <source>
        <dbReference type="ARBA" id="ARBA00024226"/>
    </source>
</evidence>
<feature type="active site" evidence="5">
    <location>
        <position position="256"/>
    </location>
</feature>
<dbReference type="InterPro" id="IPR015590">
    <property type="entry name" value="Aldehyde_DH_dom"/>
</dbReference>
<dbReference type="FunFam" id="3.40.605.10:FF:000007">
    <property type="entry name" value="NAD/NADP-dependent betaine aldehyde dehydrogenase"/>
    <property type="match status" value="1"/>
</dbReference>
<dbReference type="GO" id="GO:0004029">
    <property type="term" value="F:aldehyde dehydrogenase (NAD+) activity"/>
    <property type="evidence" value="ECO:0007669"/>
    <property type="project" value="UniProtKB-EC"/>
</dbReference>
<dbReference type="EC" id="1.2.1.3" evidence="3"/>
<dbReference type="PANTHER" id="PTHR11699">
    <property type="entry name" value="ALDEHYDE DEHYDROGENASE-RELATED"/>
    <property type="match status" value="1"/>
</dbReference>
<dbReference type="FunFam" id="3.40.309.10:FF:000012">
    <property type="entry name" value="Betaine aldehyde dehydrogenase"/>
    <property type="match status" value="1"/>
</dbReference>
<sequence length="502" mass="53562">MSFPISTDKIETRLYINGSFSKASDNGTFPIHSPYSHDFIADASEASVDDTHRAVAAAKAALPSWSALSPDVRGAYLKQLAGLIRDSNDELAQLEAMSSGRPLSMYFDAQYTASQFDHWAVASWEGSQGRSSLNTPGFVSMTFRQPIGPVAIVTPWNFPVAFFGQKAGPALAAGCTVVFKSSEKAPLTSAKIASLVHEAGFPAGVFNILSGHGSPCGSTLASHPDIRAINFTGSTATGRKIQVAAATSNLKRVILELGGKSPAIVFEDADIDKAARETVGGIALVMGQACVSNSRIYIHESVYERFMAVFLTVYKGVKKGDPLLPETTQGPQVDRLQYERVNGYLDAARAGQGKLEMGGHVTEGENGKGYFIEPTVYSGVPEDEVTQKEEVFGPFVNINKFKTEEEVLAKANDSEFGLYASVYTNDLSRALRVAKALESGQVAINCTSPTSIADMPFGGYKQSGQGREGYGYSIDEYLETKSVFIAVKDASGTAASGSVLAR</sequence>
<comment type="caution">
    <text evidence="8">The sequence shown here is derived from an EMBL/GenBank/DDBJ whole genome shotgun (WGS) entry which is preliminary data.</text>
</comment>
<reference evidence="8" key="1">
    <citation type="submission" date="2023-08" db="EMBL/GenBank/DDBJ databases">
        <title>Black Yeasts Isolated from many extreme environments.</title>
        <authorList>
            <person name="Coleine C."/>
            <person name="Stajich J.E."/>
            <person name="Selbmann L."/>
        </authorList>
    </citation>
    <scope>NUCLEOTIDE SEQUENCE</scope>
    <source>
        <strain evidence="8">CCFEE 5810</strain>
    </source>
</reference>
<evidence type="ECO:0000313" key="8">
    <source>
        <dbReference type="EMBL" id="KAK5694895.1"/>
    </source>
</evidence>
<organism evidence="8 9">
    <name type="scientific">Elasticomyces elasticus</name>
    <dbReference type="NCBI Taxonomy" id="574655"/>
    <lineage>
        <taxon>Eukaryota</taxon>
        <taxon>Fungi</taxon>
        <taxon>Dikarya</taxon>
        <taxon>Ascomycota</taxon>
        <taxon>Pezizomycotina</taxon>
        <taxon>Dothideomycetes</taxon>
        <taxon>Dothideomycetidae</taxon>
        <taxon>Mycosphaerellales</taxon>
        <taxon>Teratosphaeriaceae</taxon>
        <taxon>Elasticomyces</taxon>
    </lineage>
</organism>